<dbReference type="SUPFAM" id="SSF53756">
    <property type="entry name" value="UDP-Glycosyltransferase/glycogen phosphorylase"/>
    <property type="match status" value="1"/>
</dbReference>
<proteinExistence type="predicted"/>
<feature type="region of interest" description="Disordered" evidence="3">
    <location>
        <begin position="359"/>
        <end position="378"/>
    </location>
</feature>
<sequence length="378" mass="40614">MAAVSFVVPAGWDDDERPSGGNRYDRELVWELGQLGWEMRPRPVAGSWPRPGGEALRELSLVLEAIPDGSVVLLDGLIACGVPDLLAAHHGRLRLVILVHLPLADETGLDPQTARDLERTERAALGYAAAAVATSRWTATQLTKRHGLPGVRVHVAVPGVRLGPLAPGTLGGGQHLLCVASATERKRITTLVNALAALPRDLPWELRVAGAEPDPDYAARLRALIAEAGLGDRISLFGPLPSVALEAEYAWADLLVLASDTEPYGMSITEALAHGLPVYASDTGGIPEALGHATFPGETRLERPGRLVPVGDASAWADALGEWMCELSLRDRLRTLAEQRQRTLPTWRSTALEVQAALQGHPSTPWHEGPERLLTNLR</sequence>
<dbReference type="KEGG" id="salf:SMD44_p10044"/>
<geneLocation type="plasmid" evidence="6">
    <name>pmdjk44.1</name>
</geneLocation>
<evidence type="ECO:0000256" key="3">
    <source>
        <dbReference type="SAM" id="MobiDB-lite"/>
    </source>
</evidence>
<dbReference type="Pfam" id="PF00534">
    <property type="entry name" value="Glycos_transf_1"/>
    <property type="match status" value="1"/>
</dbReference>
<keyword evidence="2 5" id="KW-0808">Transferase</keyword>
<reference evidence="5 6" key="1">
    <citation type="submission" date="2017-10" db="EMBL/GenBank/DDBJ databases">
        <title>Streptomyces alboflavus Genome sequencing and assembly.</title>
        <authorList>
            <person name="Wang Y."/>
            <person name="Du B."/>
            <person name="Ding Y."/>
            <person name="Liu H."/>
            <person name="Hou Q."/>
            <person name="Liu K."/>
            <person name="Wang C."/>
            <person name="Yao L."/>
        </authorList>
    </citation>
    <scope>NUCLEOTIDE SEQUENCE [LARGE SCALE GENOMIC DNA]</scope>
    <source>
        <strain evidence="5 6">MDJK44</strain>
        <plasmid evidence="6">Plasmid pmdjk44.1</plasmid>
    </source>
</reference>
<dbReference type="AlphaFoldDB" id="A0A291W3R5"/>
<dbReference type="Gene3D" id="3.40.50.2000">
    <property type="entry name" value="Glycogen Phosphorylase B"/>
    <property type="match status" value="2"/>
</dbReference>
<name>A0A291W3R5_9ACTN</name>
<dbReference type="InterPro" id="IPR001296">
    <property type="entry name" value="Glyco_trans_1"/>
</dbReference>
<evidence type="ECO:0000313" key="6">
    <source>
        <dbReference type="Proteomes" id="UP000195880"/>
    </source>
</evidence>
<accession>A0A291W3R5</accession>
<dbReference type="GO" id="GO:0016757">
    <property type="term" value="F:glycosyltransferase activity"/>
    <property type="evidence" value="ECO:0007669"/>
    <property type="project" value="InterPro"/>
</dbReference>
<evidence type="ECO:0000256" key="2">
    <source>
        <dbReference type="ARBA" id="ARBA00022679"/>
    </source>
</evidence>
<dbReference type="EMBL" id="CP023976">
    <property type="protein sequence ID" value="ATM24543.1"/>
    <property type="molecule type" value="Genomic_DNA"/>
</dbReference>
<dbReference type="PANTHER" id="PTHR12526:SF635">
    <property type="entry name" value="GLYCOSYL TRANSFERASE GROUP 1"/>
    <property type="match status" value="1"/>
</dbReference>
<keyword evidence="6" id="KW-1185">Reference proteome</keyword>
<gene>
    <name evidence="5" type="ORF">SMD44_p10044</name>
</gene>
<organism evidence="5 6">
    <name type="scientific">Streptomyces alboflavus</name>
    <dbReference type="NCBI Taxonomy" id="67267"/>
    <lineage>
        <taxon>Bacteria</taxon>
        <taxon>Bacillati</taxon>
        <taxon>Actinomycetota</taxon>
        <taxon>Actinomycetes</taxon>
        <taxon>Kitasatosporales</taxon>
        <taxon>Streptomycetaceae</taxon>
        <taxon>Streptomyces</taxon>
    </lineage>
</organism>
<dbReference type="CDD" id="cd03801">
    <property type="entry name" value="GT4_PimA-like"/>
    <property type="match status" value="1"/>
</dbReference>
<evidence type="ECO:0000259" key="4">
    <source>
        <dbReference type="Pfam" id="PF00534"/>
    </source>
</evidence>
<protein>
    <recommendedName>
        <fullName evidence="1">D-inositol 3-phosphate glycosyltransferase</fullName>
    </recommendedName>
</protein>
<dbReference type="PANTHER" id="PTHR12526">
    <property type="entry name" value="GLYCOSYLTRANSFERASE"/>
    <property type="match status" value="1"/>
</dbReference>
<evidence type="ECO:0000313" key="5">
    <source>
        <dbReference type="EMBL" id="ATM24543.1"/>
    </source>
</evidence>
<feature type="domain" description="Glycosyl transferase family 1" evidence="4">
    <location>
        <begin position="176"/>
        <end position="338"/>
    </location>
</feature>
<keyword evidence="5" id="KW-0614">Plasmid</keyword>
<evidence type="ECO:0000256" key="1">
    <source>
        <dbReference type="ARBA" id="ARBA00021292"/>
    </source>
</evidence>
<dbReference type="Proteomes" id="UP000195880">
    <property type="component" value="Plasmid pMDJK44.1"/>
</dbReference>